<dbReference type="AlphaFoldDB" id="A0A9N7VSX2"/>
<evidence type="ECO:0000256" key="1">
    <source>
        <dbReference type="SAM" id="MobiDB-lite"/>
    </source>
</evidence>
<evidence type="ECO:0000313" key="3">
    <source>
        <dbReference type="Proteomes" id="UP001153269"/>
    </source>
</evidence>
<name>A0A9N7VSX2_PLEPL</name>
<protein>
    <submittedName>
        <fullName evidence="2">Uncharacterized protein</fullName>
    </submittedName>
</protein>
<gene>
    <name evidence="2" type="ORF">PLEPLA_LOCUS42876</name>
</gene>
<feature type="compositionally biased region" description="Basic and acidic residues" evidence="1">
    <location>
        <begin position="91"/>
        <end position="105"/>
    </location>
</feature>
<keyword evidence="3" id="KW-1185">Reference proteome</keyword>
<accession>A0A9N7VSX2</accession>
<sequence>MANEDGSRASGHALFRFDAEECLNIKEPEEPVGVESSRSNWSEAQHQRRHADWTSPPPSLTPRCCSPEVGALACPPRRKTDVSPVSGPTHPENEKNQERKPGACV</sequence>
<proteinExistence type="predicted"/>
<reference evidence="2" key="1">
    <citation type="submission" date="2020-03" db="EMBL/GenBank/DDBJ databases">
        <authorList>
            <person name="Weist P."/>
        </authorList>
    </citation>
    <scope>NUCLEOTIDE SEQUENCE</scope>
</reference>
<dbReference type="Proteomes" id="UP001153269">
    <property type="component" value="Unassembled WGS sequence"/>
</dbReference>
<feature type="region of interest" description="Disordered" evidence="1">
    <location>
        <begin position="26"/>
        <end position="105"/>
    </location>
</feature>
<organism evidence="2 3">
    <name type="scientific">Pleuronectes platessa</name>
    <name type="common">European plaice</name>
    <dbReference type="NCBI Taxonomy" id="8262"/>
    <lineage>
        <taxon>Eukaryota</taxon>
        <taxon>Metazoa</taxon>
        <taxon>Chordata</taxon>
        <taxon>Craniata</taxon>
        <taxon>Vertebrata</taxon>
        <taxon>Euteleostomi</taxon>
        <taxon>Actinopterygii</taxon>
        <taxon>Neopterygii</taxon>
        <taxon>Teleostei</taxon>
        <taxon>Neoteleostei</taxon>
        <taxon>Acanthomorphata</taxon>
        <taxon>Carangaria</taxon>
        <taxon>Pleuronectiformes</taxon>
        <taxon>Pleuronectoidei</taxon>
        <taxon>Pleuronectidae</taxon>
        <taxon>Pleuronectes</taxon>
    </lineage>
</organism>
<comment type="caution">
    <text evidence="2">The sequence shown here is derived from an EMBL/GenBank/DDBJ whole genome shotgun (WGS) entry which is preliminary data.</text>
</comment>
<dbReference type="EMBL" id="CADEAL010004239">
    <property type="protein sequence ID" value="CAB1455105.1"/>
    <property type="molecule type" value="Genomic_DNA"/>
</dbReference>
<evidence type="ECO:0000313" key="2">
    <source>
        <dbReference type="EMBL" id="CAB1455105.1"/>
    </source>
</evidence>